<reference evidence="2" key="1">
    <citation type="submission" date="2019-08" db="EMBL/GenBank/DDBJ databases">
        <authorList>
            <person name="Kucharzyk K."/>
            <person name="Murdoch R.W."/>
            <person name="Higgins S."/>
            <person name="Loffler F."/>
        </authorList>
    </citation>
    <scope>NUCLEOTIDE SEQUENCE</scope>
</reference>
<comment type="similarity">
    <text evidence="1">Belongs to the polypeptide deformylase family.</text>
</comment>
<dbReference type="SUPFAM" id="SSF56420">
    <property type="entry name" value="Peptide deformylase"/>
    <property type="match status" value="1"/>
</dbReference>
<dbReference type="PIRSF" id="PIRSF004749">
    <property type="entry name" value="Pep_def"/>
    <property type="match status" value="1"/>
</dbReference>
<keyword evidence="2" id="KW-0378">Hydrolase</keyword>
<evidence type="ECO:0000313" key="2">
    <source>
        <dbReference type="EMBL" id="MPL78649.1"/>
    </source>
</evidence>
<accession>A0A644UIE5</accession>
<dbReference type="NCBIfam" id="NF001159">
    <property type="entry name" value="PRK00150.1-3"/>
    <property type="match status" value="1"/>
</dbReference>
<sequence>MREVVIYGDAVLETKAGPVTQFGPELELLCADMFEAMKHDRGIGLAAPQVGVSSRVFVTDVEGDRKRVFVNPEIIMTSPEQVEYEEGCLSFPGLYFMVKRPAAVKIQAFDERGKAFSLEAEGLLARVILHENDHLDGKLFIDRISPFKRERALRHYERLVKM</sequence>
<dbReference type="GO" id="GO:0042586">
    <property type="term" value="F:peptide deformylase activity"/>
    <property type="evidence" value="ECO:0007669"/>
    <property type="project" value="UniProtKB-EC"/>
</dbReference>
<dbReference type="PANTHER" id="PTHR10458">
    <property type="entry name" value="PEPTIDE DEFORMYLASE"/>
    <property type="match status" value="1"/>
</dbReference>
<dbReference type="InterPro" id="IPR036821">
    <property type="entry name" value="Peptide_deformylase_sf"/>
</dbReference>
<dbReference type="HAMAP" id="MF_00163">
    <property type="entry name" value="Pep_deformylase"/>
    <property type="match status" value="1"/>
</dbReference>
<evidence type="ECO:0000256" key="1">
    <source>
        <dbReference type="ARBA" id="ARBA00010759"/>
    </source>
</evidence>
<dbReference type="CDD" id="cd00487">
    <property type="entry name" value="Pep_deformylase"/>
    <property type="match status" value="1"/>
</dbReference>
<dbReference type="AlphaFoldDB" id="A0A644UIE5"/>
<dbReference type="PANTHER" id="PTHR10458:SF22">
    <property type="entry name" value="PEPTIDE DEFORMYLASE"/>
    <property type="match status" value="1"/>
</dbReference>
<dbReference type="InterPro" id="IPR023635">
    <property type="entry name" value="Peptide_deformylase"/>
</dbReference>
<dbReference type="PRINTS" id="PR01576">
    <property type="entry name" value="PDEFORMYLASE"/>
</dbReference>
<name>A0A644UIE5_9ZZZZ</name>
<proteinExistence type="inferred from homology"/>
<comment type="caution">
    <text evidence="2">The sequence shown here is derived from an EMBL/GenBank/DDBJ whole genome shotgun (WGS) entry which is preliminary data.</text>
</comment>
<dbReference type="Pfam" id="PF01327">
    <property type="entry name" value="Pep_deformylase"/>
    <property type="match status" value="1"/>
</dbReference>
<gene>
    <name evidence="2" type="primary">def_6</name>
    <name evidence="2" type="ORF">SDC9_24519</name>
</gene>
<dbReference type="EC" id="3.5.1.88" evidence="2"/>
<dbReference type="EMBL" id="VSSQ01000118">
    <property type="protein sequence ID" value="MPL78649.1"/>
    <property type="molecule type" value="Genomic_DNA"/>
</dbReference>
<organism evidence="2">
    <name type="scientific">bioreactor metagenome</name>
    <dbReference type="NCBI Taxonomy" id="1076179"/>
    <lineage>
        <taxon>unclassified sequences</taxon>
        <taxon>metagenomes</taxon>
        <taxon>ecological metagenomes</taxon>
    </lineage>
</organism>
<dbReference type="NCBIfam" id="TIGR00079">
    <property type="entry name" value="pept_deformyl"/>
    <property type="match status" value="1"/>
</dbReference>
<dbReference type="Gene3D" id="3.90.45.10">
    <property type="entry name" value="Peptide deformylase"/>
    <property type="match status" value="1"/>
</dbReference>
<protein>
    <submittedName>
        <fullName evidence="2">Peptide deformylase</fullName>
        <ecNumber evidence="2">3.5.1.88</ecNumber>
    </submittedName>
</protein>